<sequence length="466" mass="45905">MSASSSSIPASSTASSTSTPFTSPGASSSSASFTSSHLSSSRPPAVSSSVTNSQSSSSLSGSSSAPVDTSSSVGPSSSAPPTTTTPTSSPTPSPSSSPSPTSQSPSPSPSPSPTSSPAPSSSSFFPSASPSSALPPSASSASSIAASSSAVASSSAAFSSSQSSSLLAPVTSVVATTVIGTNADGQTFTTTIASTQVITASAGASHSSGSSNTGAIVGGVVGGVVGLALLILLAWCWRRRTRKDDFDGNFDPDRVVRHSGHGPVDLVDGAEVTPYSYNPAQPQSVSGGTANSNGGMREHQDGKSSVLTAGMAGTGAGAAAYGVMGPTSAPQTASQYAPTASDPSEYPRSDSSSHYPSTSPAGSTHPLGDFRHPSPGPSLPATHSSGGGSSGPPGAWQNPRSAKEREAMGNRRMPEGPGGFTLANETEESNAGSGVVQHQDGGRVQPEIEPLNEIPPAYESISPDER</sequence>
<dbReference type="OrthoDB" id="3263231at2759"/>
<feature type="compositionally biased region" description="Basic and acidic residues" evidence="1">
    <location>
        <begin position="401"/>
        <end position="414"/>
    </location>
</feature>
<evidence type="ECO:0000256" key="1">
    <source>
        <dbReference type="SAM" id="MobiDB-lite"/>
    </source>
</evidence>
<feature type="region of interest" description="Disordered" evidence="1">
    <location>
        <begin position="328"/>
        <end position="466"/>
    </location>
</feature>
<evidence type="ECO:0000256" key="2">
    <source>
        <dbReference type="SAM" id="Phobius"/>
    </source>
</evidence>
<evidence type="ECO:0000313" key="3">
    <source>
        <dbReference type="EMBL" id="THH16720.1"/>
    </source>
</evidence>
<evidence type="ECO:0008006" key="5">
    <source>
        <dbReference type="Google" id="ProtNLM"/>
    </source>
</evidence>
<feature type="region of interest" description="Disordered" evidence="1">
    <location>
        <begin position="246"/>
        <end position="309"/>
    </location>
</feature>
<feature type="compositionally biased region" description="Low complexity" evidence="1">
    <location>
        <begin position="1"/>
        <end position="88"/>
    </location>
</feature>
<name>A0A4S4M1T3_9AGAM</name>
<protein>
    <recommendedName>
        <fullName evidence="5">REJ domain-containing protein</fullName>
    </recommendedName>
</protein>
<feature type="compositionally biased region" description="Pro residues" evidence="1">
    <location>
        <begin position="106"/>
        <end position="116"/>
    </location>
</feature>
<dbReference type="Proteomes" id="UP000310158">
    <property type="component" value="Unassembled WGS sequence"/>
</dbReference>
<reference evidence="3 4" key="1">
    <citation type="submission" date="2019-02" db="EMBL/GenBank/DDBJ databases">
        <title>Genome sequencing of the rare red list fungi Bondarzewia mesenterica.</title>
        <authorList>
            <person name="Buettner E."/>
            <person name="Kellner H."/>
        </authorList>
    </citation>
    <scope>NUCLEOTIDE SEQUENCE [LARGE SCALE GENOMIC DNA]</scope>
    <source>
        <strain evidence="3 4">DSM 108281</strain>
    </source>
</reference>
<keyword evidence="4" id="KW-1185">Reference proteome</keyword>
<feature type="compositionally biased region" description="Polar residues" evidence="1">
    <location>
        <begin position="328"/>
        <end position="342"/>
    </location>
</feature>
<feature type="transmembrane region" description="Helical" evidence="2">
    <location>
        <begin position="215"/>
        <end position="237"/>
    </location>
</feature>
<keyword evidence="2" id="KW-0472">Membrane</keyword>
<proteinExistence type="predicted"/>
<organism evidence="3 4">
    <name type="scientific">Bondarzewia mesenterica</name>
    <dbReference type="NCBI Taxonomy" id="1095465"/>
    <lineage>
        <taxon>Eukaryota</taxon>
        <taxon>Fungi</taxon>
        <taxon>Dikarya</taxon>
        <taxon>Basidiomycota</taxon>
        <taxon>Agaricomycotina</taxon>
        <taxon>Agaricomycetes</taxon>
        <taxon>Russulales</taxon>
        <taxon>Bondarzewiaceae</taxon>
        <taxon>Bondarzewia</taxon>
    </lineage>
</organism>
<keyword evidence="2" id="KW-0812">Transmembrane</keyword>
<accession>A0A4S4M1T3</accession>
<feature type="compositionally biased region" description="Low complexity" evidence="1">
    <location>
        <begin position="117"/>
        <end position="140"/>
    </location>
</feature>
<keyword evidence="2" id="KW-1133">Transmembrane helix</keyword>
<evidence type="ECO:0000313" key="4">
    <source>
        <dbReference type="Proteomes" id="UP000310158"/>
    </source>
</evidence>
<feature type="compositionally biased region" description="Polar residues" evidence="1">
    <location>
        <begin position="275"/>
        <end position="294"/>
    </location>
</feature>
<dbReference type="AlphaFoldDB" id="A0A4S4M1T3"/>
<dbReference type="EMBL" id="SGPL01000145">
    <property type="protein sequence ID" value="THH16720.1"/>
    <property type="molecule type" value="Genomic_DNA"/>
</dbReference>
<gene>
    <name evidence="3" type="ORF">EW146_g3982</name>
</gene>
<feature type="compositionally biased region" description="Low complexity" evidence="1">
    <location>
        <begin position="349"/>
        <end position="363"/>
    </location>
</feature>
<feature type="region of interest" description="Disordered" evidence="1">
    <location>
        <begin position="1"/>
        <end position="140"/>
    </location>
</feature>
<feature type="compositionally biased region" description="Basic and acidic residues" evidence="1">
    <location>
        <begin position="246"/>
        <end position="256"/>
    </location>
</feature>
<comment type="caution">
    <text evidence="3">The sequence shown here is derived from an EMBL/GenBank/DDBJ whole genome shotgun (WGS) entry which is preliminary data.</text>
</comment>